<dbReference type="Proteomes" id="UP001256588">
    <property type="component" value="Unassembled WGS sequence"/>
</dbReference>
<dbReference type="EMBL" id="JAVDWO010000007">
    <property type="protein sequence ID" value="MDR7193349.1"/>
    <property type="molecule type" value="Genomic_DNA"/>
</dbReference>
<protein>
    <recommendedName>
        <fullName evidence="3">DUF3168 domain-containing protein</fullName>
    </recommendedName>
</protein>
<evidence type="ECO:0000313" key="1">
    <source>
        <dbReference type="EMBL" id="MDR7193349.1"/>
    </source>
</evidence>
<gene>
    <name evidence="1" type="ORF">J2W68_002083</name>
</gene>
<evidence type="ECO:0008006" key="3">
    <source>
        <dbReference type="Google" id="ProtNLM"/>
    </source>
</evidence>
<name>A0ABU1XX54_9GAMM</name>
<reference evidence="1 2" key="1">
    <citation type="submission" date="2023-07" db="EMBL/GenBank/DDBJ databases">
        <title>Sorghum-associated microbial communities from plants grown in Nebraska, USA.</title>
        <authorList>
            <person name="Schachtman D."/>
        </authorList>
    </citation>
    <scope>NUCLEOTIDE SEQUENCE [LARGE SCALE GENOMIC DNA]</scope>
    <source>
        <strain evidence="1 2">4099</strain>
    </source>
</reference>
<organism evidence="1 2">
    <name type="scientific">Luteimonas terrae</name>
    <dbReference type="NCBI Taxonomy" id="1530191"/>
    <lineage>
        <taxon>Bacteria</taxon>
        <taxon>Pseudomonadati</taxon>
        <taxon>Pseudomonadota</taxon>
        <taxon>Gammaproteobacteria</taxon>
        <taxon>Lysobacterales</taxon>
        <taxon>Lysobacteraceae</taxon>
        <taxon>Luteimonas</taxon>
    </lineage>
</organism>
<sequence>MSAAVFAALAEALKSDSEFIADMQALALGRTPTAVPKVLEGNRRFDQLGQEHYPCWLIEPGDSQGASASNDGGDLNGLVLNSTQQDWLDEIDISLVWHQQDYPRALTQRKGIVPAVVRLLLRNPGLGDASLIYAVGVLNDRSYRHPTHVQTLTLRAHTTIDRDPD</sequence>
<proteinExistence type="predicted"/>
<keyword evidence="2" id="KW-1185">Reference proteome</keyword>
<dbReference type="RefSeq" id="WP_310235445.1">
    <property type="nucleotide sequence ID" value="NZ_JAVDWO010000007.1"/>
</dbReference>
<comment type="caution">
    <text evidence="1">The sequence shown here is derived from an EMBL/GenBank/DDBJ whole genome shotgun (WGS) entry which is preliminary data.</text>
</comment>
<evidence type="ECO:0000313" key="2">
    <source>
        <dbReference type="Proteomes" id="UP001256588"/>
    </source>
</evidence>
<accession>A0ABU1XX54</accession>